<dbReference type="SUPFAM" id="SSF56801">
    <property type="entry name" value="Acetyl-CoA synthetase-like"/>
    <property type="match status" value="1"/>
</dbReference>
<dbReference type="Proteomes" id="UP001501423">
    <property type="component" value="Unassembled WGS sequence"/>
</dbReference>
<dbReference type="EMBL" id="BAAAVA010000101">
    <property type="protein sequence ID" value="GAA2948645.1"/>
    <property type="molecule type" value="Genomic_DNA"/>
</dbReference>
<organism evidence="1 2">
    <name type="scientific">Streptomyces erythrogriseus</name>
    <dbReference type="NCBI Taxonomy" id="284027"/>
    <lineage>
        <taxon>Bacteria</taxon>
        <taxon>Bacillati</taxon>
        <taxon>Actinomycetota</taxon>
        <taxon>Actinomycetes</taxon>
        <taxon>Kitasatosporales</taxon>
        <taxon>Streptomycetaceae</taxon>
        <taxon>Streptomyces</taxon>
        <taxon>Streptomyces griseoincarnatus group</taxon>
    </lineage>
</organism>
<evidence type="ECO:0000313" key="2">
    <source>
        <dbReference type="Proteomes" id="UP001501423"/>
    </source>
</evidence>
<accession>A0ABN3XCY1</accession>
<evidence type="ECO:0000313" key="1">
    <source>
        <dbReference type="EMBL" id="GAA2948645.1"/>
    </source>
</evidence>
<name>A0ABN3XCY1_9ACTN</name>
<proteinExistence type="predicted"/>
<keyword evidence="2" id="KW-1185">Reference proteome</keyword>
<reference evidence="1 2" key="1">
    <citation type="journal article" date="2019" name="Int. J. Syst. Evol. Microbiol.">
        <title>The Global Catalogue of Microorganisms (GCM) 10K type strain sequencing project: providing services to taxonomists for standard genome sequencing and annotation.</title>
        <authorList>
            <consortium name="The Broad Institute Genomics Platform"/>
            <consortium name="The Broad Institute Genome Sequencing Center for Infectious Disease"/>
            <person name="Wu L."/>
            <person name="Ma J."/>
        </authorList>
    </citation>
    <scope>NUCLEOTIDE SEQUENCE [LARGE SCALE GENOMIC DNA]</scope>
    <source>
        <strain evidence="1 2">JCM 9650</strain>
    </source>
</reference>
<protein>
    <submittedName>
        <fullName evidence="1">Uncharacterized protein</fullName>
    </submittedName>
</protein>
<comment type="caution">
    <text evidence="1">The sequence shown here is derived from an EMBL/GenBank/DDBJ whole genome shotgun (WGS) entry which is preliminary data.</text>
</comment>
<dbReference type="Gene3D" id="3.30.300.30">
    <property type="match status" value="1"/>
</dbReference>
<sequence>MAAAVCFSVPGPDLGERLCACVVPATGAPAPLLPDLTTHLLDHGLARHKLPEQLLVENGTWAPPARSAAALRPPAQFAA</sequence>
<gene>
    <name evidence="1" type="ORF">GCM10010478_57060</name>
</gene>
<dbReference type="RefSeq" id="WP_346090726.1">
    <property type="nucleotide sequence ID" value="NZ_BAAAVA010000101.1"/>
</dbReference>
<dbReference type="InterPro" id="IPR045851">
    <property type="entry name" value="AMP-bd_C_sf"/>
</dbReference>